<evidence type="ECO:0000256" key="7">
    <source>
        <dbReference type="ARBA" id="ARBA00023136"/>
    </source>
</evidence>
<feature type="transmembrane region" description="Helical" evidence="9">
    <location>
        <begin position="231"/>
        <end position="249"/>
    </location>
</feature>
<dbReference type="InterPro" id="IPR033945">
    <property type="entry name" value="Cyt_c_oxase_su3_dom"/>
</dbReference>
<protein>
    <recommendedName>
        <fullName evidence="3 8">Cytochrome c oxidase subunit 3</fullName>
    </recommendedName>
</protein>
<feature type="transmembrane region" description="Helical" evidence="9">
    <location>
        <begin position="153"/>
        <end position="174"/>
    </location>
</feature>
<dbReference type="Gene3D" id="1.10.287.70">
    <property type="match status" value="1"/>
</dbReference>
<feature type="transmembrane region" description="Helical" evidence="9">
    <location>
        <begin position="186"/>
        <end position="210"/>
    </location>
</feature>
<sequence length="251" mass="30412">MMKQPFYLIQPNPWPILMSLNLFNLINSMINWMEEKILTFLIMNLFFTSICSIKWWIHIKTESLLKGQHTFLIYQNLKMAMIMFIFTEILLFTSLLWNFFYMKKLNYDMMWPPKFLLMINPYHIPLLNTLILFSSSITITWSHHCLINKNYKIMKISSFITLMLGITFITLQIYEFFTMKFNMNDSIYGSSFYLTTGFHGFHVIIGLMFISSYMIKMKYSNSWHNFNFESASWYWHFVDLVWLFVYTSLYL</sequence>
<dbReference type="InterPro" id="IPR024791">
    <property type="entry name" value="Cyt_c/ubiquinol_Oxase_su3"/>
</dbReference>
<feature type="transmembrane region" description="Helical" evidence="9">
    <location>
        <begin position="122"/>
        <end position="141"/>
    </location>
</feature>
<keyword evidence="6 9" id="KW-1133">Transmembrane helix</keyword>
<dbReference type="InterPro" id="IPR013833">
    <property type="entry name" value="Cyt_c_oxidase_su3_a-hlx"/>
</dbReference>
<dbReference type="InterPro" id="IPR035973">
    <property type="entry name" value="Cyt_c_oxidase_su3-like_sf"/>
</dbReference>
<dbReference type="EMBL" id="DQ364229">
    <property type="protein sequence ID" value="ABC86658.1"/>
    <property type="molecule type" value="Genomic_DNA"/>
</dbReference>
<dbReference type="AlphaFoldDB" id="Q0QJ94"/>
<evidence type="ECO:0000259" key="10">
    <source>
        <dbReference type="PROSITE" id="PS50253"/>
    </source>
</evidence>
<feature type="transmembrane region" description="Helical" evidence="9">
    <location>
        <begin position="37"/>
        <end position="57"/>
    </location>
</feature>
<evidence type="ECO:0000256" key="5">
    <source>
        <dbReference type="ARBA" id="ARBA00022967"/>
    </source>
</evidence>
<dbReference type="InterPro" id="IPR000298">
    <property type="entry name" value="Cyt_c_oxidase-like_su3"/>
</dbReference>
<evidence type="ECO:0000256" key="1">
    <source>
        <dbReference type="ARBA" id="ARBA00004141"/>
    </source>
</evidence>
<comment type="subcellular location">
    <subcellularLocation>
        <location evidence="1">Membrane</location>
        <topology evidence="1">Multi-pass membrane protein</topology>
    </subcellularLocation>
</comment>
<evidence type="ECO:0000256" key="3">
    <source>
        <dbReference type="ARBA" id="ARBA00015944"/>
    </source>
</evidence>
<dbReference type="GO" id="GO:0006123">
    <property type="term" value="P:mitochondrial electron transport, cytochrome c to oxygen"/>
    <property type="evidence" value="ECO:0007669"/>
    <property type="project" value="TreeGrafter"/>
</dbReference>
<geneLocation type="mitochondrion" evidence="11"/>
<dbReference type="CDD" id="cd01665">
    <property type="entry name" value="Cyt_c_Oxidase_III"/>
    <property type="match status" value="1"/>
</dbReference>
<keyword evidence="7 9" id="KW-0472">Membrane</keyword>
<name>Q0QJ94_9NEOP</name>
<dbReference type="SUPFAM" id="SSF81452">
    <property type="entry name" value="Cytochrome c oxidase subunit III-like"/>
    <property type="match status" value="1"/>
</dbReference>
<evidence type="ECO:0000256" key="8">
    <source>
        <dbReference type="RuleBase" id="RU003375"/>
    </source>
</evidence>
<dbReference type="PROSITE" id="PS50253">
    <property type="entry name" value="COX3"/>
    <property type="match status" value="1"/>
</dbReference>
<feature type="domain" description="Heme-copper oxidase subunit III family profile" evidence="10">
    <location>
        <begin position="2"/>
        <end position="251"/>
    </location>
</feature>
<evidence type="ECO:0000313" key="11">
    <source>
        <dbReference type="EMBL" id="ABC86658.1"/>
    </source>
</evidence>
<reference evidence="11" key="1">
    <citation type="journal article" date="2006" name="Gene">
        <title>The mitochondrial genome of the entomophagous endoparasite Xenos vesparum (Insecta: Strepsiptera).</title>
        <authorList>
            <person name="Carapelli A."/>
            <person name="Vannini L."/>
            <person name="Nardi F."/>
            <person name="Boore J.L."/>
            <person name="Beani L."/>
            <person name="Dallai R."/>
            <person name="Frati F."/>
        </authorList>
    </citation>
    <scope>NUCLEOTIDE SEQUENCE</scope>
</reference>
<evidence type="ECO:0000256" key="2">
    <source>
        <dbReference type="ARBA" id="ARBA00010581"/>
    </source>
</evidence>
<organism evidence="11">
    <name type="scientific">Xenos vesparum</name>
    <dbReference type="NCBI Taxonomy" id="31928"/>
    <lineage>
        <taxon>Eukaryota</taxon>
        <taxon>Metazoa</taxon>
        <taxon>Ecdysozoa</taxon>
        <taxon>Arthropoda</taxon>
        <taxon>Hexapoda</taxon>
        <taxon>Insecta</taxon>
        <taxon>Pterygota</taxon>
        <taxon>Neoptera</taxon>
        <taxon>Endopterygota</taxon>
        <taxon>Strepsiptera</taxon>
        <taxon>Stylopidia</taxon>
        <taxon>Xenidae</taxon>
        <taxon>Xenos</taxon>
    </lineage>
</organism>
<comment type="similarity">
    <text evidence="2 8">Belongs to the cytochrome c oxidase subunit 3 family.</text>
</comment>
<evidence type="ECO:0000256" key="4">
    <source>
        <dbReference type="ARBA" id="ARBA00022692"/>
    </source>
</evidence>
<keyword evidence="4 8" id="KW-0812">Transmembrane</keyword>
<dbReference type="Pfam" id="PF00510">
    <property type="entry name" value="COX3"/>
    <property type="match status" value="1"/>
</dbReference>
<feature type="transmembrane region" description="Helical" evidence="9">
    <location>
        <begin position="77"/>
        <end position="102"/>
    </location>
</feature>
<proteinExistence type="inferred from homology"/>
<dbReference type="GO" id="GO:0004129">
    <property type="term" value="F:cytochrome-c oxidase activity"/>
    <property type="evidence" value="ECO:0007669"/>
    <property type="project" value="InterPro"/>
</dbReference>
<dbReference type="PANTHER" id="PTHR11403">
    <property type="entry name" value="CYTOCHROME C OXIDASE SUBUNIT III"/>
    <property type="match status" value="1"/>
</dbReference>
<dbReference type="GO" id="GO:0005739">
    <property type="term" value="C:mitochondrion"/>
    <property type="evidence" value="ECO:0007669"/>
    <property type="project" value="TreeGrafter"/>
</dbReference>
<keyword evidence="5" id="KW-1278">Translocase</keyword>
<comment type="function">
    <text evidence="8">Component of the cytochrome c oxidase, the last enzyme in the mitochondrial electron transport chain which drives oxidative phosphorylation. The respiratory chain contains 3 multisubunit complexes succinate dehydrogenase (complex II, CII), ubiquinol-cytochrome c oxidoreductase (cytochrome b-c1 complex, complex III, CIII) and cytochrome c oxidase (complex IV, CIV), that cooperate to transfer electrons derived from NADH and succinate to molecular oxygen, creating an electrochemical gradient over the inner membrane that drives transmembrane transport and the ATP synthase. Cytochrome c oxidase is the component of the respiratory chain that catalyzes the reduction of oxygen to water. Electrons originating from reduced cytochrome c in the intermembrane space (IMS) are transferred via the dinuclear copper A center (CU(A)) of subunit 2 and heme A of subunit 1 to the active site in subunit 1, a binuclear center (BNC) formed by heme A3 and copper B (CU(B)). The BNC reduces molecular oxygen to 2 water molecules using 4 electrons from cytochrome c in the IMS and 4 protons from the mitochondrial matrix.</text>
</comment>
<dbReference type="PANTHER" id="PTHR11403:SF7">
    <property type="entry name" value="CYTOCHROME C OXIDASE SUBUNIT 3"/>
    <property type="match status" value="1"/>
</dbReference>
<dbReference type="GO" id="GO:0016020">
    <property type="term" value="C:membrane"/>
    <property type="evidence" value="ECO:0007669"/>
    <property type="project" value="UniProtKB-SubCell"/>
</dbReference>
<dbReference type="Gene3D" id="1.20.120.80">
    <property type="entry name" value="Cytochrome c oxidase, subunit III, four-helix bundle"/>
    <property type="match status" value="1"/>
</dbReference>
<evidence type="ECO:0000256" key="6">
    <source>
        <dbReference type="ARBA" id="ARBA00022989"/>
    </source>
</evidence>
<evidence type="ECO:0000256" key="9">
    <source>
        <dbReference type="SAM" id="Phobius"/>
    </source>
</evidence>
<accession>Q0QJ94</accession>
<keyword evidence="8 11" id="KW-0496">Mitochondrion</keyword>